<comment type="cofactor">
    <cofactor evidence="2">
        <name>Zn(2+)</name>
        <dbReference type="ChEBI" id="CHEBI:29105"/>
    </cofactor>
</comment>
<dbReference type="Pfam" id="PF09296">
    <property type="entry name" value="NUDIX-like"/>
    <property type="match status" value="1"/>
</dbReference>
<dbReference type="Proteomes" id="UP000515465">
    <property type="component" value="Chromosome"/>
</dbReference>
<evidence type="ECO:0000256" key="8">
    <source>
        <dbReference type="ARBA" id="ARBA00023027"/>
    </source>
</evidence>
<dbReference type="CDD" id="cd03429">
    <property type="entry name" value="NUDIX_NADH_pyrophosphatase_Nudt13"/>
    <property type="match status" value="1"/>
</dbReference>
<reference evidence="12" key="1">
    <citation type="journal article" date="2020" name="Mol. Plant Microbe">
        <title>Rhizobial microsymbionts of the narrowly endemic Oxytropis species growing in Kamchatka are characterized by significant genetic diversity and possess a set of genes that are associated with T3SS and T6SS secretion systems and can affect the development of symbiosis.</title>
        <authorList>
            <person name="Safronova V."/>
            <person name="Guro P."/>
            <person name="Sazanova A."/>
            <person name="Kuznetsova I."/>
            <person name="Belimov A."/>
            <person name="Yakubov V."/>
            <person name="Chirak E."/>
            <person name="Afonin A."/>
            <person name="Gogolev Y."/>
            <person name="Andronov E."/>
            <person name="Tikhonovich I."/>
        </authorList>
    </citation>
    <scope>NUCLEOTIDE SEQUENCE [LARGE SCALE GENOMIC DNA]</scope>
    <source>
        <strain evidence="12">583</strain>
    </source>
</reference>
<dbReference type="RefSeq" id="WP_183455992.1">
    <property type="nucleotide sequence ID" value="NZ_CP050296.1"/>
</dbReference>
<dbReference type="EMBL" id="CP050296">
    <property type="protein sequence ID" value="QND58439.1"/>
    <property type="molecule type" value="Genomic_DNA"/>
</dbReference>
<dbReference type="Gene3D" id="3.90.79.10">
    <property type="entry name" value="Nucleoside Triphosphate Pyrophosphohydrolase"/>
    <property type="match status" value="1"/>
</dbReference>
<comment type="cofactor">
    <cofactor evidence="1">
        <name>Mg(2+)</name>
        <dbReference type="ChEBI" id="CHEBI:18420"/>
    </cofactor>
</comment>
<protein>
    <recommendedName>
        <fullName evidence="4">NAD(+) diphosphatase</fullName>
        <ecNumber evidence="4">3.6.1.22</ecNumber>
    </recommendedName>
</protein>
<dbReference type="InterPro" id="IPR015797">
    <property type="entry name" value="NUDIX_hydrolase-like_dom_sf"/>
</dbReference>
<evidence type="ECO:0000256" key="6">
    <source>
        <dbReference type="ARBA" id="ARBA00022801"/>
    </source>
</evidence>
<comment type="catalytic activity">
    <reaction evidence="9">
        <text>a 5'-end NAD(+)-phospho-ribonucleoside in mRNA + H2O = a 5'-end phospho-adenosine-phospho-ribonucleoside in mRNA + beta-nicotinamide D-ribonucleotide + 2 H(+)</text>
        <dbReference type="Rhea" id="RHEA:60876"/>
        <dbReference type="Rhea" id="RHEA-COMP:15698"/>
        <dbReference type="Rhea" id="RHEA-COMP:15719"/>
        <dbReference type="ChEBI" id="CHEBI:14649"/>
        <dbReference type="ChEBI" id="CHEBI:15377"/>
        <dbReference type="ChEBI" id="CHEBI:15378"/>
        <dbReference type="ChEBI" id="CHEBI:144029"/>
        <dbReference type="ChEBI" id="CHEBI:144051"/>
    </reaction>
    <physiologicalReaction direction="left-to-right" evidence="9">
        <dbReference type="Rhea" id="RHEA:60877"/>
    </physiologicalReaction>
</comment>
<evidence type="ECO:0000259" key="10">
    <source>
        <dbReference type="PROSITE" id="PS51462"/>
    </source>
</evidence>
<feature type="domain" description="Nudix hydrolase" evidence="10">
    <location>
        <begin position="176"/>
        <end position="301"/>
    </location>
</feature>
<keyword evidence="7" id="KW-0460">Magnesium</keyword>
<dbReference type="GO" id="GO:0006742">
    <property type="term" value="P:NADP+ catabolic process"/>
    <property type="evidence" value="ECO:0007669"/>
    <property type="project" value="TreeGrafter"/>
</dbReference>
<evidence type="ECO:0000256" key="3">
    <source>
        <dbReference type="ARBA" id="ARBA00009595"/>
    </source>
</evidence>
<proteinExistence type="inferred from homology"/>
<gene>
    <name evidence="11" type="primary">nudC</name>
    <name evidence="11" type="ORF">HB778_18935</name>
</gene>
<name>A0A7G6SVA7_9HYPH</name>
<dbReference type="Pfam" id="PF09297">
    <property type="entry name" value="Zn_ribbon_NUD"/>
    <property type="match status" value="1"/>
</dbReference>
<dbReference type="PROSITE" id="PS51462">
    <property type="entry name" value="NUDIX"/>
    <property type="match status" value="1"/>
</dbReference>
<evidence type="ECO:0000313" key="12">
    <source>
        <dbReference type="Proteomes" id="UP000515465"/>
    </source>
</evidence>
<evidence type="ECO:0000256" key="1">
    <source>
        <dbReference type="ARBA" id="ARBA00001946"/>
    </source>
</evidence>
<dbReference type="Gene3D" id="3.90.79.20">
    <property type="match status" value="1"/>
</dbReference>
<dbReference type="AlphaFoldDB" id="A0A7G6SVA7"/>
<evidence type="ECO:0000256" key="4">
    <source>
        <dbReference type="ARBA" id="ARBA00012381"/>
    </source>
</evidence>
<dbReference type="InterPro" id="IPR050241">
    <property type="entry name" value="NAD-cap_RNA_hydrolase_NudC"/>
</dbReference>
<dbReference type="GO" id="GO:0035529">
    <property type="term" value="F:NADH pyrophosphatase activity"/>
    <property type="evidence" value="ECO:0007669"/>
    <property type="project" value="TreeGrafter"/>
</dbReference>
<dbReference type="NCBIfam" id="NF001299">
    <property type="entry name" value="PRK00241.1"/>
    <property type="match status" value="1"/>
</dbReference>
<sequence length="314" mass="34590">MSFRLFDAPLREPSQFVGFAGNTIDRQSENRADDSVDKALANPTTRLLLMNGGRLHLKLGQGDRLDPWFGAAESEPFQPSFAGAVLLGFSQQGPVLAMPVAIEAEQLPETVKAIDYRSVYMQGLIDEAAAGAMAQGAALLAWHASHRFCSKCGTQSQMRAGGYKRHCPNCGTEHFPRTDPVAIMLTATREKCLLGRGRHFAPGMYSALAGFIEPGETIEAAVRRETLEEAGIRLGRVVYHASQPWPFPYSLMIGCFGEPLNEDIQADLNELEDCRWFGRDEVRLMLAREHADNLVTPPKGAIAHHLIRAWVDSE</sequence>
<dbReference type="GO" id="GO:0019677">
    <property type="term" value="P:NAD+ catabolic process"/>
    <property type="evidence" value="ECO:0007669"/>
    <property type="project" value="TreeGrafter"/>
</dbReference>
<evidence type="ECO:0000313" key="11">
    <source>
        <dbReference type="EMBL" id="QND58439.1"/>
    </source>
</evidence>
<dbReference type="InterPro" id="IPR015375">
    <property type="entry name" value="NADH_PPase-like_N"/>
</dbReference>
<dbReference type="EC" id="3.6.1.22" evidence="4"/>
<dbReference type="PROSITE" id="PS00893">
    <property type="entry name" value="NUDIX_BOX"/>
    <property type="match status" value="1"/>
</dbReference>
<accession>A0A7G6SVA7</accession>
<dbReference type="PANTHER" id="PTHR42904">
    <property type="entry name" value="NUDIX HYDROLASE, NUDC SUBFAMILY"/>
    <property type="match status" value="1"/>
</dbReference>
<dbReference type="PANTHER" id="PTHR42904:SF6">
    <property type="entry name" value="NAD-CAPPED RNA HYDROLASE NUDT12"/>
    <property type="match status" value="1"/>
</dbReference>
<dbReference type="GO" id="GO:0046872">
    <property type="term" value="F:metal ion binding"/>
    <property type="evidence" value="ECO:0007669"/>
    <property type="project" value="UniProtKB-KW"/>
</dbReference>
<organism evidence="11 12">
    <name type="scientific">Mesorhizobium huakuii</name>
    <dbReference type="NCBI Taxonomy" id="28104"/>
    <lineage>
        <taxon>Bacteria</taxon>
        <taxon>Pseudomonadati</taxon>
        <taxon>Pseudomonadota</taxon>
        <taxon>Alphaproteobacteria</taxon>
        <taxon>Hyphomicrobiales</taxon>
        <taxon>Phyllobacteriaceae</taxon>
        <taxon>Mesorhizobium</taxon>
    </lineage>
</organism>
<dbReference type="Pfam" id="PF00293">
    <property type="entry name" value="NUDIX"/>
    <property type="match status" value="1"/>
</dbReference>
<dbReference type="InterPro" id="IPR020084">
    <property type="entry name" value="NUDIX_hydrolase_CS"/>
</dbReference>
<dbReference type="GO" id="GO:0005829">
    <property type="term" value="C:cytosol"/>
    <property type="evidence" value="ECO:0007669"/>
    <property type="project" value="TreeGrafter"/>
</dbReference>
<dbReference type="SUPFAM" id="SSF55811">
    <property type="entry name" value="Nudix"/>
    <property type="match status" value="1"/>
</dbReference>
<evidence type="ECO:0000256" key="2">
    <source>
        <dbReference type="ARBA" id="ARBA00001947"/>
    </source>
</evidence>
<dbReference type="InterPro" id="IPR049734">
    <property type="entry name" value="NudC-like_C"/>
</dbReference>
<keyword evidence="6 11" id="KW-0378">Hydrolase</keyword>
<evidence type="ECO:0000256" key="9">
    <source>
        <dbReference type="ARBA" id="ARBA00023679"/>
    </source>
</evidence>
<dbReference type="InterPro" id="IPR015376">
    <property type="entry name" value="Znr_NADH_PPase"/>
</dbReference>
<comment type="similarity">
    <text evidence="3">Belongs to the Nudix hydrolase family. NudC subfamily.</text>
</comment>
<dbReference type="InterPro" id="IPR000086">
    <property type="entry name" value="NUDIX_hydrolase_dom"/>
</dbReference>
<evidence type="ECO:0000256" key="7">
    <source>
        <dbReference type="ARBA" id="ARBA00022842"/>
    </source>
</evidence>
<keyword evidence="8" id="KW-0520">NAD</keyword>
<keyword evidence="5" id="KW-0479">Metal-binding</keyword>
<evidence type="ECO:0000256" key="5">
    <source>
        <dbReference type="ARBA" id="ARBA00022723"/>
    </source>
</evidence>